<dbReference type="PRINTS" id="PR00080">
    <property type="entry name" value="SDRFAMILY"/>
</dbReference>
<comment type="catalytic activity">
    <reaction evidence="13">
        <text>15-oxo-(5S,6R)-dihydroxy-(7E,9E,11Z)-eicosatrienoate + NADH + H(+) = (5S,6R,15S)-trihydroxy-(7E,9E,11Z)-eicosatrienoate + NAD(+)</text>
        <dbReference type="Rhea" id="RHEA:41596"/>
        <dbReference type="ChEBI" id="CHEBI:15378"/>
        <dbReference type="ChEBI" id="CHEBI:57540"/>
        <dbReference type="ChEBI" id="CHEBI:57945"/>
        <dbReference type="ChEBI" id="CHEBI:78325"/>
        <dbReference type="ChEBI" id="CHEBI:78329"/>
    </reaction>
    <physiologicalReaction direction="left-to-right" evidence="13">
        <dbReference type="Rhea" id="RHEA:41597"/>
    </physiologicalReaction>
</comment>
<name>A0A8C7X3B1_9TELE</name>
<evidence type="ECO:0000256" key="10">
    <source>
        <dbReference type="ARBA" id="ARBA00047325"/>
    </source>
</evidence>
<dbReference type="Pfam" id="PF00106">
    <property type="entry name" value="adh_short"/>
    <property type="match status" value="1"/>
</dbReference>
<dbReference type="SUPFAM" id="SSF51735">
    <property type="entry name" value="NAD(P)-binding Rossmann-fold domains"/>
    <property type="match status" value="1"/>
</dbReference>
<keyword evidence="3" id="KW-0560">Oxidoreductase</keyword>
<evidence type="ECO:0000256" key="8">
    <source>
        <dbReference type="ARBA" id="ARBA00042026"/>
    </source>
</evidence>
<evidence type="ECO:0000256" key="18">
    <source>
        <dbReference type="ARBA" id="ARBA00048611"/>
    </source>
</evidence>
<dbReference type="InterPro" id="IPR036291">
    <property type="entry name" value="NAD(P)-bd_dom_sf"/>
</dbReference>
<comment type="catalytic activity">
    <reaction evidence="22">
        <text>resolvin E1 + NAD(+) = 18-oxo-resolvin E1 + NADH + H(+)</text>
        <dbReference type="Rhea" id="RHEA:49244"/>
        <dbReference type="ChEBI" id="CHEBI:15378"/>
        <dbReference type="ChEBI" id="CHEBI:57540"/>
        <dbReference type="ChEBI" id="CHEBI:57945"/>
        <dbReference type="ChEBI" id="CHEBI:91000"/>
        <dbReference type="ChEBI" id="CHEBI:91001"/>
    </reaction>
    <physiologicalReaction direction="left-to-right" evidence="22">
        <dbReference type="Rhea" id="RHEA:49245"/>
    </physiologicalReaction>
</comment>
<evidence type="ECO:0000256" key="9">
    <source>
        <dbReference type="ARBA" id="ARBA00045705"/>
    </source>
</evidence>
<accession>A0A8C7X3B1</accession>
<comment type="catalytic activity">
    <reaction evidence="12">
        <text>14-hydroxy-(4Z,7Z,10Z,12E,16Z,19Z)-docosahexaenoate + NAD(+) = 14-oxo-(4Z,7Z,10Z,12E,16Z,19Z)-docosahexaenoate + NADH + H(+)</text>
        <dbReference type="Rhea" id="RHEA:48952"/>
        <dbReference type="ChEBI" id="CHEBI:15378"/>
        <dbReference type="ChEBI" id="CHEBI:57540"/>
        <dbReference type="ChEBI" id="CHEBI:57945"/>
        <dbReference type="ChEBI" id="CHEBI:90866"/>
        <dbReference type="ChEBI" id="CHEBI:90867"/>
    </reaction>
    <physiologicalReaction direction="left-to-right" evidence="12">
        <dbReference type="Rhea" id="RHEA:48953"/>
    </physiologicalReaction>
</comment>
<dbReference type="Gene3D" id="3.40.50.720">
    <property type="entry name" value="NAD(P)-binding Rossmann-like Domain"/>
    <property type="match status" value="1"/>
</dbReference>
<reference evidence="24" key="2">
    <citation type="submission" date="2025-09" db="UniProtKB">
        <authorList>
            <consortium name="Ensembl"/>
        </authorList>
    </citation>
    <scope>IDENTIFICATION</scope>
</reference>
<evidence type="ECO:0000256" key="16">
    <source>
        <dbReference type="ARBA" id="ARBA00048393"/>
    </source>
</evidence>
<evidence type="ECO:0000256" key="19">
    <source>
        <dbReference type="ARBA" id="ARBA00048739"/>
    </source>
</evidence>
<evidence type="ECO:0000256" key="15">
    <source>
        <dbReference type="ARBA" id="ARBA00048170"/>
    </source>
</evidence>
<dbReference type="FunFam" id="3.40.50.720:FF:000149">
    <property type="entry name" value="15-hydroxyprostaglandin dehydrogenase [NAD(+)]"/>
    <property type="match status" value="1"/>
</dbReference>
<comment type="similarity">
    <text evidence="1 23">Belongs to the short-chain dehydrogenases/reductases (SDR) family.</text>
</comment>
<protein>
    <recommendedName>
        <fullName evidence="6">15-hydroxyprostaglandin dehydrogenase [NAD(+)]</fullName>
        <ecNumber evidence="4">1.1.1.141</ecNumber>
        <ecNumber evidence="5">1.1.1.232</ecNumber>
    </recommendedName>
    <alternativeName>
        <fullName evidence="8">Eicosanoid/docosanoid dehydrogenase [NAD(+)]</fullName>
    </alternativeName>
    <alternativeName>
        <fullName evidence="7">Prostaglandin dehydrogenase 1</fullName>
    </alternativeName>
</protein>
<dbReference type="PANTHER" id="PTHR44229:SF5">
    <property type="entry name" value="15-HYDROXYPROSTAGLANDIN DEHYDROGENASE [NAD(+)]"/>
    <property type="match status" value="1"/>
</dbReference>
<evidence type="ECO:0000256" key="17">
    <source>
        <dbReference type="ARBA" id="ARBA00048535"/>
    </source>
</evidence>
<keyword evidence="2" id="KW-0644">Prostaglandin metabolism</keyword>
<dbReference type="AlphaFoldDB" id="A0A8C7X3B1"/>
<comment type="catalytic activity">
    <reaction evidence="11">
        <text>resolvin D1 + NAD(+) = 8-oxoresolvin D1 + NADH + H(+)</text>
        <dbReference type="Rhea" id="RHEA:50124"/>
        <dbReference type="ChEBI" id="CHEBI:15378"/>
        <dbReference type="ChEBI" id="CHEBI:57540"/>
        <dbReference type="ChEBI" id="CHEBI:57945"/>
        <dbReference type="ChEBI" id="CHEBI:132079"/>
        <dbReference type="ChEBI" id="CHEBI:132080"/>
    </reaction>
    <physiologicalReaction direction="left-to-right" evidence="11">
        <dbReference type="Rhea" id="RHEA:50125"/>
    </physiologicalReaction>
</comment>
<keyword evidence="2" id="KW-0276">Fatty acid metabolism</keyword>
<evidence type="ECO:0000256" key="14">
    <source>
        <dbReference type="ARBA" id="ARBA00048144"/>
    </source>
</evidence>
<dbReference type="InterPro" id="IPR002347">
    <property type="entry name" value="SDR_fam"/>
</dbReference>
<comment type="function">
    <text evidence="9">Catalyzes the NAD-dependent dehydrogenation (oxidation) of a broad array of hydroxylated polyunsaturated fatty acids (mainly eicosanoids and docosanoids, including prostaglandins, lipoxins and resolvins), yielding their corresponding keto (oxo) metabolites. Decreases the levels of the pro-proliferative prostaglandins such as prostaglandin E2 (whose activity is increased in cancer because of an increase in the expression of cyclooxygenase 2) and generates oxo-fatty acid products that can profoundly influence cell function by abrogating pro-inflammatory cytokine expression. Converts resolvins E1, D1 and D2 to their oxo products, which represents a mode of resolvin inactivation. Resolvin E1 plays important roles during the resolution phase of acute inflammation, while resolvins D1 and D2 have a unique role in obesity-induced adipose inflammation.</text>
</comment>
<evidence type="ECO:0000256" key="11">
    <source>
        <dbReference type="ARBA" id="ARBA00047672"/>
    </source>
</evidence>
<dbReference type="PROSITE" id="PS00061">
    <property type="entry name" value="ADH_SHORT"/>
    <property type="match status" value="1"/>
</dbReference>
<dbReference type="GO" id="GO:0016404">
    <property type="term" value="F:15-hydroxyprostaglandin dehydrogenase (NAD+) activity"/>
    <property type="evidence" value="ECO:0007669"/>
    <property type="project" value="UniProtKB-EC"/>
</dbReference>
<comment type="catalytic activity">
    <reaction evidence="15">
        <text>resolvin D1 + NAD(+) = 17-oxoresolvin D1 + NADH + H(+)</text>
        <dbReference type="Rhea" id="RHEA:50128"/>
        <dbReference type="ChEBI" id="CHEBI:15378"/>
        <dbReference type="ChEBI" id="CHEBI:57540"/>
        <dbReference type="ChEBI" id="CHEBI:57945"/>
        <dbReference type="ChEBI" id="CHEBI:132079"/>
        <dbReference type="ChEBI" id="CHEBI:132081"/>
    </reaction>
    <physiologicalReaction direction="left-to-right" evidence="15">
        <dbReference type="Rhea" id="RHEA:50129"/>
    </physiologicalReaction>
</comment>
<keyword evidence="25" id="KW-1185">Reference proteome</keyword>
<dbReference type="EC" id="1.1.1.232" evidence="5"/>
<dbReference type="InterPro" id="IPR020904">
    <property type="entry name" value="Sc_DH/Rdtase_CS"/>
</dbReference>
<keyword evidence="2" id="KW-0443">Lipid metabolism</keyword>
<evidence type="ECO:0000256" key="20">
    <source>
        <dbReference type="ARBA" id="ARBA00048921"/>
    </source>
</evidence>
<comment type="catalytic activity">
    <reaction evidence="20">
        <text>resolvin D2 + NAD(+) = 16-oxoresolvin D2 + NADH + H(+)</text>
        <dbReference type="Rhea" id="RHEA:53588"/>
        <dbReference type="ChEBI" id="CHEBI:15378"/>
        <dbReference type="ChEBI" id="CHEBI:57540"/>
        <dbReference type="ChEBI" id="CHEBI:57945"/>
        <dbReference type="ChEBI" id="CHEBI:133367"/>
        <dbReference type="ChEBI" id="CHEBI:137498"/>
    </reaction>
    <physiologicalReaction direction="left-to-right" evidence="20">
        <dbReference type="Rhea" id="RHEA:53589"/>
    </physiologicalReaction>
</comment>
<comment type="catalytic activity">
    <reaction evidence="17">
        <text>lipoxin A4 + NAD(+) = 15-oxo-(5S,6R)-dihydroxy-(7E,9E,11Z,13E)-eicosatetraenoate + NADH + H(+)</text>
        <dbReference type="Rhea" id="RHEA:41572"/>
        <dbReference type="ChEBI" id="CHEBI:15378"/>
        <dbReference type="ChEBI" id="CHEBI:57540"/>
        <dbReference type="ChEBI" id="CHEBI:57945"/>
        <dbReference type="ChEBI" id="CHEBI:67026"/>
        <dbReference type="ChEBI" id="CHEBI:78311"/>
    </reaction>
    <physiologicalReaction direction="left-to-right" evidence="17">
        <dbReference type="Rhea" id="RHEA:41573"/>
    </physiologicalReaction>
</comment>
<evidence type="ECO:0000256" key="12">
    <source>
        <dbReference type="ARBA" id="ARBA00048008"/>
    </source>
</evidence>
<evidence type="ECO:0000256" key="22">
    <source>
        <dbReference type="ARBA" id="ARBA00049188"/>
    </source>
</evidence>
<dbReference type="Proteomes" id="UP000694383">
    <property type="component" value="Unplaced"/>
</dbReference>
<dbReference type="GO" id="GO:0006693">
    <property type="term" value="P:prostaglandin metabolic process"/>
    <property type="evidence" value="ECO:0007669"/>
    <property type="project" value="UniProtKB-KW"/>
</dbReference>
<comment type="catalytic activity">
    <reaction evidence="10">
        <text>prostaglandin E1 + NAD(+) = 15-oxoprostaglandin E1 + NADH + H(+)</text>
        <dbReference type="Rhea" id="RHEA:16477"/>
        <dbReference type="ChEBI" id="CHEBI:15378"/>
        <dbReference type="ChEBI" id="CHEBI:57397"/>
        <dbReference type="ChEBI" id="CHEBI:57401"/>
        <dbReference type="ChEBI" id="CHEBI:57540"/>
        <dbReference type="ChEBI" id="CHEBI:57945"/>
    </reaction>
    <physiologicalReaction direction="left-to-right" evidence="10">
        <dbReference type="Rhea" id="RHEA:16478"/>
    </physiologicalReaction>
</comment>
<comment type="catalytic activity">
    <reaction evidence="18">
        <text>prostaglandin A1 + NAD(+) = 15-oxo-prostaglandin A1 + NADH + H(+)</text>
        <dbReference type="Rhea" id="RHEA:41263"/>
        <dbReference type="ChEBI" id="CHEBI:15378"/>
        <dbReference type="ChEBI" id="CHEBI:57398"/>
        <dbReference type="ChEBI" id="CHEBI:57540"/>
        <dbReference type="ChEBI" id="CHEBI:57945"/>
        <dbReference type="ChEBI" id="CHEBI:85072"/>
    </reaction>
    <physiologicalReaction direction="left-to-right" evidence="18">
        <dbReference type="Rhea" id="RHEA:41264"/>
    </physiologicalReaction>
</comment>
<dbReference type="PANTHER" id="PTHR44229">
    <property type="entry name" value="15-HYDROXYPROSTAGLANDIN DEHYDROGENASE [NAD(+)]"/>
    <property type="match status" value="1"/>
</dbReference>
<evidence type="ECO:0000256" key="4">
    <source>
        <dbReference type="ARBA" id="ARBA00038968"/>
    </source>
</evidence>
<evidence type="ECO:0000256" key="23">
    <source>
        <dbReference type="RuleBase" id="RU000363"/>
    </source>
</evidence>
<evidence type="ECO:0000256" key="5">
    <source>
        <dbReference type="ARBA" id="ARBA00039060"/>
    </source>
</evidence>
<dbReference type="GO" id="GO:0047034">
    <property type="term" value="F:15-hydroxyicosatetraenoate dehydrogenase activity"/>
    <property type="evidence" value="ECO:0007669"/>
    <property type="project" value="UniProtKB-EC"/>
</dbReference>
<proteinExistence type="inferred from homology"/>
<evidence type="ECO:0000313" key="25">
    <source>
        <dbReference type="Proteomes" id="UP000694383"/>
    </source>
</evidence>
<dbReference type="EC" id="1.1.1.141" evidence="4"/>
<organism evidence="24 25">
    <name type="scientific">Oryzias sinensis</name>
    <name type="common">Chinese medaka</name>
    <dbReference type="NCBI Taxonomy" id="183150"/>
    <lineage>
        <taxon>Eukaryota</taxon>
        <taxon>Metazoa</taxon>
        <taxon>Chordata</taxon>
        <taxon>Craniata</taxon>
        <taxon>Vertebrata</taxon>
        <taxon>Euteleostomi</taxon>
        <taxon>Actinopterygii</taxon>
        <taxon>Neopterygii</taxon>
        <taxon>Teleostei</taxon>
        <taxon>Neoteleostei</taxon>
        <taxon>Acanthomorphata</taxon>
        <taxon>Ovalentaria</taxon>
        <taxon>Atherinomorphae</taxon>
        <taxon>Beloniformes</taxon>
        <taxon>Adrianichthyidae</taxon>
        <taxon>Oryziinae</taxon>
        <taxon>Oryzias</taxon>
    </lineage>
</organism>
<evidence type="ECO:0000256" key="6">
    <source>
        <dbReference type="ARBA" id="ARBA00040276"/>
    </source>
</evidence>
<evidence type="ECO:0000313" key="24">
    <source>
        <dbReference type="Ensembl" id="ENSOSIP00000007338.1"/>
    </source>
</evidence>
<comment type="catalytic activity">
    <reaction evidence="14">
        <text>(11R)-hydroxy-(5Z,8Z,12E,14Z)-eicosatetraenoate + NAD(+) = 11-oxo-(5Z,8Z,12E,14Z)-eicosatetraenoate + NADH + H(+)</text>
        <dbReference type="Rhea" id="RHEA:48640"/>
        <dbReference type="ChEBI" id="CHEBI:15378"/>
        <dbReference type="ChEBI" id="CHEBI:57540"/>
        <dbReference type="ChEBI" id="CHEBI:57945"/>
        <dbReference type="ChEBI" id="CHEBI:78836"/>
        <dbReference type="ChEBI" id="CHEBI:90697"/>
    </reaction>
    <physiologicalReaction direction="left-to-right" evidence="14">
        <dbReference type="Rhea" id="RHEA:48641"/>
    </physiologicalReaction>
</comment>
<dbReference type="PRINTS" id="PR00081">
    <property type="entry name" value="GDHRDH"/>
</dbReference>
<evidence type="ECO:0000256" key="1">
    <source>
        <dbReference type="ARBA" id="ARBA00006484"/>
    </source>
</evidence>
<reference evidence="24" key="1">
    <citation type="submission" date="2025-08" db="UniProtKB">
        <authorList>
            <consortium name="Ensembl"/>
        </authorList>
    </citation>
    <scope>IDENTIFICATION</scope>
</reference>
<evidence type="ECO:0000256" key="2">
    <source>
        <dbReference type="ARBA" id="ARBA00022501"/>
    </source>
</evidence>
<evidence type="ECO:0000256" key="7">
    <source>
        <dbReference type="ARBA" id="ARBA00041812"/>
    </source>
</evidence>
<evidence type="ECO:0000256" key="13">
    <source>
        <dbReference type="ARBA" id="ARBA00048140"/>
    </source>
</evidence>
<evidence type="ECO:0000256" key="3">
    <source>
        <dbReference type="ARBA" id="ARBA00023002"/>
    </source>
</evidence>
<dbReference type="Ensembl" id="ENSOSIT00000007830.1">
    <property type="protein sequence ID" value="ENSOSIP00000007338.1"/>
    <property type="gene ID" value="ENSOSIG00000004868.1"/>
</dbReference>
<dbReference type="GO" id="GO:0005737">
    <property type="term" value="C:cytoplasm"/>
    <property type="evidence" value="ECO:0007669"/>
    <property type="project" value="TreeGrafter"/>
</dbReference>
<comment type="catalytic activity">
    <reaction evidence="21">
        <text>(15S)-hydroxy-(5Z,8Z,11Z,13E)-eicosatetraenoate + NAD(+) = 15-oxo-(5Z,8Z,11Z,13E)-eicosatetraenoate + NADH + H(+)</text>
        <dbReference type="Rhea" id="RHEA:23260"/>
        <dbReference type="ChEBI" id="CHEBI:15378"/>
        <dbReference type="ChEBI" id="CHEBI:57409"/>
        <dbReference type="ChEBI" id="CHEBI:57410"/>
        <dbReference type="ChEBI" id="CHEBI:57540"/>
        <dbReference type="ChEBI" id="CHEBI:57945"/>
        <dbReference type="EC" id="1.1.1.232"/>
    </reaction>
    <physiologicalReaction direction="left-to-right" evidence="21">
        <dbReference type="Rhea" id="RHEA:23261"/>
    </physiologicalReaction>
</comment>
<comment type="catalytic activity">
    <reaction evidence="19">
        <text>prostaglandin E2 + NAD(+) = 15-oxoprostaglandin E2 + NADH + H(+)</text>
        <dbReference type="Rhea" id="RHEA:11876"/>
        <dbReference type="ChEBI" id="CHEBI:15378"/>
        <dbReference type="ChEBI" id="CHEBI:57400"/>
        <dbReference type="ChEBI" id="CHEBI:57540"/>
        <dbReference type="ChEBI" id="CHEBI:57945"/>
        <dbReference type="ChEBI" id="CHEBI:606564"/>
        <dbReference type="EC" id="1.1.1.141"/>
    </reaction>
    <physiologicalReaction direction="left-to-right" evidence="19">
        <dbReference type="Rhea" id="RHEA:11877"/>
    </physiologicalReaction>
</comment>
<sequence>MSLCGKVAVVTGAAKGIGKAIAENFLQNGAKVVLLDVDETTAKGLKKVLDHKFGEEKTLFIRCNVDSEEEIKAAFEATMATFGCMDILCNNAGILSEDQWERAVSVNLGGVIRMTYAALEKMSQQSGGRGGVVVNTASVGGLGPLPSCPVYSATKHGVIGFTRAMAAASTASNYGIRFNAICPGAVQTDLFASVTNCLGPFSHLAHLFEKFAADGVLHLEGSAFYTKSLVHTWQDLYHFPPRRPSDVARCVLELVTEEVKNGEVLVVDHSGKKYMTFPTVF</sequence>
<evidence type="ECO:0000256" key="21">
    <source>
        <dbReference type="ARBA" id="ARBA00049151"/>
    </source>
</evidence>
<dbReference type="GeneTree" id="ENSGT00940000154593"/>
<comment type="catalytic activity">
    <reaction evidence="16">
        <text>resolvin D2 + NAD(+) = 7-oxoresolvin D2 + NADH + H(+)</text>
        <dbReference type="Rhea" id="RHEA:53584"/>
        <dbReference type="ChEBI" id="CHEBI:15378"/>
        <dbReference type="ChEBI" id="CHEBI:57540"/>
        <dbReference type="ChEBI" id="CHEBI:57945"/>
        <dbReference type="ChEBI" id="CHEBI:133367"/>
        <dbReference type="ChEBI" id="CHEBI:137497"/>
    </reaction>
    <physiologicalReaction direction="left-to-right" evidence="16">
        <dbReference type="Rhea" id="RHEA:53585"/>
    </physiologicalReaction>
</comment>